<accession>A0A4Y2CP63</accession>
<gene>
    <name evidence="1" type="ORF">AVEN_267422_1</name>
</gene>
<protein>
    <submittedName>
        <fullName evidence="1">Uncharacterized protein</fullName>
    </submittedName>
</protein>
<dbReference type="Gene3D" id="3.10.129.110">
    <property type="entry name" value="Polyketide synthase dehydratase"/>
    <property type="match status" value="1"/>
</dbReference>
<organism evidence="1 2">
    <name type="scientific">Araneus ventricosus</name>
    <name type="common">Orbweaver spider</name>
    <name type="synonym">Epeira ventricosa</name>
    <dbReference type="NCBI Taxonomy" id="182803"/>
    <lineage>
        <taxon>Eukaryota</taxon>
        <taxon>Metazoa</taxon>
        <taxon>Ecdysozoa</taxon>
        <taxon>Arthropoda</taxon>
        <taxon>Chelicerata</taxon>
        <taxon>Arachnida</taxon>
        <taxon>Araneae</taxon>
        <taxon>Araneomorphae</taxon>
        <taxon>Entelegynae</taxon>
        <taxon>Araneoidea</taxon>
        <taxon>Araneidae</taxon>
        <taxon>Araneus</taxon>
    </lineage>
</organism>
<dbReference type="InterPro" id="IPR042104">
    <property type="entry name" value="PKS_dehydratase_sf"/>
</dbReference>
<reference evidence="1 2" key="1">
    <citation type="journal article" date="2019" name="Sci. Rep.">
        <title>Orb-weaving spider Araneus ventricosus genome elucidates the spidroin gene catalogue.</title>
        <authorList>
            <person name="Kono N."/>
            <person name="Nakamura H."/>
            <person name="Ohtoshi R."/>
            <person name="Moran D.A.P."/>
            <person name="Shinohara A."/>
            <person name="Yoshida Y."/>
            <person name="Fujiwara M."/>
            <person name="Mori M."/>
            <person name="Tomita M."/>
            <person name="Arakawa K."/>
        </authorList>
    </citation>
    <scope>NUCLEOTIDE SEQUENCE [LARGE SCALE GENOMIC DNA]</scope>
</reference>
<comment type="caution">
    <text evidence="1">The sequence shown here is derived from an EMBL/GenBank/DDBJ whole genome shotgun (WGS) entry which is preliminary data.</text>
</comment>
<dbReference type="Proteomes" id="UP000499080">
    <property type="component" value="Unassembled WGS sequence"/>
</dbReference>
<name>A0A4Y2CP63_ARAVE</name>
<sequence length="67" mass="7475">TSGIVQWKGKWIPFLDALLFFGSEEIVNQLCLPTEISFFKIDPNALKNALHSDDVSHIKEGDAFPGE</sequence>
<dbReference type="EMBL" id="BGPR01239821">
    <property type="protein sequence ID" value="GBM05704.1"/>
    <property type="molecule type" value="Genomic_DNA"/>
</dbReference>
<keyword evidence="2" id="KW-1185">Reference proteome</keyword>
<dbReference type="AlphaFoldDB" id="A0A4Y2CP63"/>
<evidence type="ECO:0000313" key="1">
    <source>
        <dbReference type="EMBL" id="GBM05704.1"/>
    </source>
</evidence>
<proteinExistence type="predicted"/>
<feature type="non-terminal residue" evidence="1">
    <location>
        <position position="1"/>
    </location>
</feature>
<evidence type="ECO:0000313" key="2">
    <source>
        <dbReference type="Proteomes" id="UP000499080"/>
    </source>
</evidence>